<feature type="compositionally biased region" description="Basic residues" evidence="5">
    <location>
        <begin position="1"/>
        <end position="14"/>
    </location>
</feature>
<evidence type="ECO:0000256" key="1">
    <source>
        <dbReference type="ARBA" id="ARBA00022723"/>
    </source>
</evidence>
<evidence type="ECO:0000256" key="5">
    <source>
        <dbReference type="SAM" id="MobiDB-lite"/>
    </source>
</evidence>
<feature type="compositionally biased region" description="Low complexity" evidence="5">
    <location>
        <begin position="20"/>
        <end position="31"/>
    </location>
</feature>
<gene>
    <name evidence="7" type="ORF">EWM64_g5600</name>
</gene>
<proteinExistence type="predicted"/>
<evidence type="ECO:0000259" key="6">
    <source>
        <dbReference type="PROSITE" id="PS50865"/>
    </source>
</evidence>
<accession>A0A4Y9ZW48</accession>
<dbReference type="Pfam" id="PF01753">
    <property type="entry name" value="zf-MYND"/>
    <property type="match status" value="1"/>
</dbReference>
<dbReference type="PROSITE" id="PS01360">
    <property type="entry name" value="ZF_MYND_1"/>
    <property type="match status" value="1"/>
</dbReference>
<keyword evidence="8" id="KW-1185">Reference proteome</keyword>
<dbReference type="STRING" id="135208.A0A4Y9ZW48"/>
<protein>
    <recommendedName>
        <fullName evidence="6">MYND-type domain-containing protein</fullName>
    </recommendedName>
</protein>
<feature type="region of interest" description="Disordered" evidence="5">
    <location>
        <begin position="1"/>
        <end position="32"/>
    </location>
</feature>
<keyword evidence="2 4" id="KW-0863">Zinc-finger</keyword>
<dbReference type="AlphaFoldDB" id="A0A4Y9ZW48"/>
<dbReference type="Proteomes" id="UP000298061">
    <property type="component" value="Unassembled WGS sequence"/>
</dbReference>
<keyword evidence="1" id="KW-0479">Metal-binding</keyword>
<organism evidence="7 8">
    <name type="scientific">Hericium alpestre</name>
    <dbReference type="NCBI Taxonomy" id="135208"/>
    <lineage>
        <taxon>Eukaryota</taxon>
        <taxon>Fungi</taxon>
        <taxon>Dikarya</taxon>
        <taxon>Basidiomycota</taxon>
        <taxon>Agaricomycotina</taxon>
        <taxon>Agaricomycetes</taxon>
        <taxon>Russulales</taxon>
        <taxon>Hericiaceae</taxon>
        <taxon>Hericium</taxon>
    </lineage>
</organism>
<evidence type="ECO:0000256" key="3">
    <source>
        <dbReference type="ARBA" id="ARBA00022833"/>
    </source>
</evidence>
<sequence>MPGPGKKQKPKKPKAQTNASGQSSGQSSGRQAYVPSTDFLDNVYHAEGWSAQADVLCDMLQLPDISSRSGLKRIYKNFETISRKLNDIYEYGRANNNDSLAGTVIAVYAKMSADAVLRDRIFNEADFLQKITPLLDNTTCYHVALHSLCAFTHHAGRPVRLEIAKKTPFLLQLLEEQPTDIKATELTITTISHSVGAVVGDEAPPDSKYLKFVDMPRLLRVVLSIIKKPQTLILPTNILFEHALSLVADATMHCSKDFHAFPDAIDFLVACTRSTDIRVRADAVAGILRLHISAAQKDDTNIDPMKMYAAIQRGWPPRLNDMIIDYGFKRSETYLIVTTAREFQDAMMKVVQDQDLYGLGLKLSEYILRTEYSITQGAWQVEDPRTGRRATENLGLPFTMWMDALPHCAKAIRARGSASEADKADILDLKFLIMKSRMSEAHTLARKAITRNPNIGFYYYVLTLGAPKAEGLRTAKKGLKCPDLTGYVRFGLLYRAAEHATDLALQLLREAVNSGKDFEEGFAFAMSALEDTTVFMNEAPPDTRSMKSVIYIHVLMSLLVRGHEMSADLRDLQDAKSRLDKADEFAKFMGKTISKTQMRLACMTFIDRMQNAWKEWGDFVTYFSDPVRREISPAKAEDDLAAWLERLDIEDPDAVGFHDRNHGHVTHPSLNLNDVELYRCSWCRNPSANLKKCGGCAKTRYCDPACQKQHWSGHRKICKQ</sequence>
<evidence type="ECO:0000313" key="7">
    <source>
        <dbReference type="EMBL" id="TFY78414.1"/>
    </source>
</evidence>
<keyword evidence="3" id="KW-0862">Zinc</keyword>
<evidence type="ECO:0000256" key="2">
    <source>
        <dbReference type="ARBA" id="ARBA00022771"/>
    </source>
</evidence>
<evidence type="ECO:0000256" key="4">
    <source>
        <dbReference type="PROSITE-ProRule" id="PRU00134"/>
    </source>
</evidence>
<dbReference type="SUPFAM" id="SSF144232">
    <property type="entry name" value="HIT/MYND zinc finger-like"/>
    <property type="match status" value="1"/>
</dbReference>
<reference evidence="7 8" key="1">
    <citation type="submission" date="2019-02" db="EMBL/GenBank/DDBJ databases">
        <title>Genome sequencing of the rare red list fungi Hericium alpestre (H. flagellum).</title>
        <authorList>
            <person name="Buettner E."/>
            <person name="Kellner H."/>
        </authorList>
    </citation>
    <scope>NUCLEOTIDE SEQUENCE [LARGE SCALE GENOMIC DNA]</scope>
    <source>
        <strain evidence="7 8">DSM 108284</strain>
    </source>
</reference>
<dbReference type="PROSITE" id="PS50865">
    <property type="entry name" value="ZF_MYND_2"/>
    <property type="match status" value="1"/>
</dbReference>
<dbReference type="GO" id="GO:0008270">
    <property type="term" value="F:zinc ion binding"/>
    <property type="evidence" value="ECO:0007669"/>
    <property type="project" value="UniProtKB-KW"/>
</dbReference>
<dbReference type="OrthoDB" id="341421at2759"/>
<feature type="domain" description="MYND-type" evidence="6">
    <location>
        <begin position="680"/>
        <end position="718"/>
    </location>
</feature>
<dbReference type="InterPro" id="IPR002893">
    <property type="entry name" value="Znf_MYND"/>
</dbReference>
<dbReference type="Gene3D" id="6.10.140.2220">
    <property type="match status" value="1"/>
</dbReference>
<dbReference type="EMBL" id="SFCI01000686">
    <property type="protein sequence ID" value="TFY78414.1"/>
    <property type="molecule type" value="Genomic_DNA"/>
</dbReference>
<comment type="caution">
    <text evidence="7">The sequence shown here is derived from an EMBL/GenBank/DDBJ whole genome shotgun (WGS) entry which is preliminary data.</text>
</comment>
<evidence type="ECO:0000313" key="8">
    <source>
        <dbReference type="Proteomes" id="UP000298061"/>
    </source>
</evidence>
<name>A0A4Y9ZW48_9AGAM</name>